<dbReference type="PROSITE" id="PS51202">
    <property type="entry name" value="RCK_C"/>
    <property type="match status" value="1"/>
</dbReference>
<evidence type="ECO:0000256" key="1">
    <source>
        <dbReference type="ARBA" id="ARBA00004141"/>
    </source>
</evidence>
<dbReference type="SUPFAM" id="SSF116726">
    <property type="entry name" value="TrkA C-terminal domain-like"/>
    <property type="match status" value="2"/>
</dbReference>
<keyword evidence="10" id="KW-1185">Reference proteome</keyword>
<keyword evidence="4" id="KW-0677">Repeat</keyword>
<feature type="domain" description="RCK C-terminal" evidence="8">
    <location>
        <begin position="318"/>
        <end position="402"/>
    </location>
</feature>
<feature type="transmembrane region" description="Helical" evidence="7">
    <location>
        <begin position="67"/>
        <end position="83"/>
    </location>
</feature>
<dbReference type="PATRIC" id="fig|472175.3.peg.1511"/>
<keyword evidence="6 7" id="KW-0472">Membrane</keyword>
<name>A0A084UBX8_9HYPH</name>
<feature type="transmembrane region" description="Helical" evidence="7">
    <location>
        <begin position="155"/>
        <end position="177"/>
    </location>
</feature>
<feature type="transmembrane region" description="Helical" evidence="7">
    <location>
        <begin position="30"/>
        <end position="47"/>
    </location>
</feature>
<dbReference type="EMBL" id="JMQM01000001">
    <property type="protein sequence ID" value="KFB10464.1"/>
    <property type="molecule type" value="Genomic_DNA"/>
</dbReference>
<evidence type="ECO:0000256" key="5">
    <source>
        <dbReference type="ARBA" id="ARBA00022989"/>
    </source>
</evidence>
<evidence type="ECO:0000313" key="10">
    <source>
        <dbReference type="Proteomes" id="UP000053675"/>
    </source>
</evidence>
<feature type="transmembrane region" description="Helical" evidence="7">
    <location>
        <begin position="470"/>
        <end position="492"/>
    </location>
</feature>
<feature type="transmembrane region" description="Helical" evidence="7">
    <location>
        <begin position="6"/>
        <end position="23"/>
    </location>
</feature>
<dbReference type="RefSeq" id="WP_036481323.1">
    <property type="nucleotide sequence ID" value="NZ_JMQM01000001.1"/>
</dbReference>
<dbReference type="InterPro" id="IPR006037">
    <property type="entry name" value="RCK_C"/>
</dbReference>
<dbReference type="Gene3D" id="3.30.70.1450">
    <property type="entry name" value="Regulator of K+ conductance, C-terminal domain"/>
    <property type="match status" value="1"/>
</dbReference>
<sequence length="611" mass="64944">MGDLHLWMTYGIILISVVAYVSERFALEQVALATLSAFLLLFAAFPYETPAGDMLKPEELLSGFANPALATVLALLIVGQGLFATDAMDRPARMMARAGGRSANRAVIITLLTAATLSAILNNTPVVVIFIPVITVMAAKHGFTASKALMPLSFLTILGGMTTLIGSSTNLLVAGVVERYGLQVGFFEITLPGLMLAAVGAIYVLGIMPKILGRESNDLTFRQSISGTQFIGELRLGPNHPFLGIESRAGLFPGLGDLTPRLIIRRGMSFYPPFENVTLSQGDRLVVTATRRAFMKALSIGGPTLVSSEDADRFAHTGDPAQPLGPDYHVAEAVIAPGSRHAGRTIRNAGIDTTHGIHLLGVQRKSRMGRTSMSDIRLEPGDTILIGGTDRAFEELRESHDLLVLEWSAEAVPQRRKAGIAIAIFAAIVLTAAFELLPIVVTSIAGAFTMILAGCLTLQQAGRAFDRQIFLLVGSSIAAATALERTGGAQLIADTAVNLMHGQSPAVFASGYFLVVAVMTNFLSNNATAVLFTPIGLGIAQAIGAPVELFVAATIFAANASFATPIGYQTNLLVMGPGHYTFRDFIKAGAPLVVIMWLTFSLLGPWYYGLW</sequence>
<feature type="transmembrane region" description="Helical" evidence="7">
    <location>
        <begin position="189"/>
        <end position="208"/>
    </location>
</feature>
<accession>A0A084UBX8</accession>
<evidence type="ECO:0000259" key="8">
    <source>
        <dbReference type="PROSITE" id="PS51202"/>
    </source>
</evidence>
<evidence type="ECO:0000256" key="3">
    <source>
        <dbReference type="ARBA" id="ARBA00022692"/>
    </source>
</evidence>
<dbReference type="InterPro" id="IPR051679">
    <property type="entry name" value="DASS-Related_Transporters"/>
</dbReference>
<dbReference type="Pfam" id="PF03600">
    <property type="entry name" value="CitMHS"/>
    <property type="match status" value="1"/>
</dbReference>
<feature type="transmembrane region" description="Helical" evidence="7">
    <location>
        <begin position="512"/>
        <end position="537"/>
    </location>
</feature>
<feature type="transmembrane region" description="Helical" evidence="7">
    <location>
        <begin position="588"/>
        <end position="608"/>
    </location>
</feature>
<evidence type="ECO:0000256" key="6">
    <source>
        <dbReference type="ARBA" id="ARBA00023136"/>
    </source>
</evidence>
<dbReference type="InterPro" id="IPR036721">
    <property type="entry name" value="RCK_C_sf"/>
</dbReference>
<dbReference type="eggNOG" id="COG0471">
    <property type="taxonomic scope" value="Bacteria"/>
</dbReference>
<dbReference type="AlphaFoldDB" id="A0A084UBX8"/>
<protein>
    <submittedName>
        <fullName evidence="9">Citrate transporter superfamily protein</fullName>
    </submittedName>
</protein>
<keyword evidence="3 7" id="KW-0812">Transmembrane</keyword>
<gene>
    <name evidence="9" type="ORF">EL18_01499</name>
</gene>
<evidence type="ECO:0000313" key="9">
    <source>
        <dbReference type="EMBL" id="KFB10464.1"/>
    </source>
</evidence>
<dbReference type="Proteomes" id="UP000053675">
    <property type="component" value="Unassembled WGS sequence"/>
</dbReference>
<dbReference type="PANTHER" id="PTHR43652:SF2">
    <property type="entry name" value="BASIC AMINO ACID ANTIPORTER YFCC-RELATED"/>
    <property type="match status" value="1"/>
</dbReference>
<proteinExistence type="predicted"/>
<dbReference type="STRING" id="472175.EL18_01499"/>
<dbReference type="eggNOG" id="COG0569">
    <property type="taxonomic scope" value="Bacteria"/>
</dbReference>
<evidence type="ECO:0000256" key="7">
    <source>
        <dbReference type="SAM" id="Phobius"/>
    </source>
</evidence>
<keyword evidence="2" id="KW-0813">Transport</keyword>
<feature type="transmembrane region" description="Helical" evidence="7">
    <location>
        <begin position="103"/>
        <end position="120"/>
    </location>
</feature>
<dbReference type="Pfam" id="PF02080">
    <property type="entry name" value="TrkA_C"/>
    <property type="match status" value="1"/>
</dbReference>
<organism evidence="9 10">
    <name type="scientific">Nitratireductor basaltis</name>
    <dbReference type="NCBI Taxonomy" id="472175"/>
    <lineage>
        <taxon>Bacteria</taxon>
        <taxon>Pseudomonadati</taxon>
        <taxon>Pseudomonadota</taxon>
        <taxon>Alphaproteobacteria</taxon>
        <taxon>Hyphomicrobiales</taxon>
        <taxon>Phyllobacteriaceae</taxon>
        <taxon>Nitratireductor</taxon>
    </lineage>
</organism>
<feature type="transmembrane region" description="Helical" evidence="7">
    <location>
        <begin position="549"/>
        <end position="568"/>
    </location>
</feature>
<dbReference type="InterPro" id="IPR004680">
    <property type="entry name" value="Cit_transptr-like_dom"/>
</dbReference>
<comment type="subcellular location">
    <subcellularLocation>
        <location evidence="1">Membrane</location>
        <topology evidence="1">Multi-pass membrane protein</topology>
    </subcellularLocation>
</comment>
<evidence type="ECO:0000256" key="4">
    <source>
        <dbReference type="ARBA" id="ARBA00022737"/>
    </source>
</evidence>
<evidence type="ECO:0000256" key="2">
    <source>
        <dbReference type="ARBA" id="ARBA00022448"/>
    </source>
</evidence>
<keyword evidence="5 7" id="KW-1133">Transmembrane helix</keyword>
<dbReference type="GO" id="GO:0006813">
    <property type="term" value="P:potassium ion transport"/>
    <property type="evidence" value="ECO:0007669"/>
    <property type="project" value="InterPro"/>
</dbReference>
<dbReference type="GO" id="GO:0005886">
    <property type="term" value="C:plasma membrane"/>
    <property type="evidence" value="ECO:0007669"/>
    <property type="project" value="TreeGrafter"/>
</dbReference>
<comment type="caution">
    <text evidence="9">The sequence shown here is derived from an EMBL/GenBank/DDBJ whole genome shotgun (WGS) entry which is preliminary data.</text>
</comment>
<feature type="transmembrane region" description="Helical" evidence="7">
    <location>
        <begin position="418"/>
        <end position="434"/>
    </location>
</feature>
<dbReference type="GO" id="GO:0008324">
    <property type="term" value="F:monoatomic cation transmembrane transporter activity"/>
    <property type="evidence" value="ECO:0007669"/>
    <property type="project" value="InterPro"/>
</dbReference>
<dbReference type="OrthoDB" id="9809303at2"/>
<dbReference type="PANTHER" id="PTHR43652">
    <property type="entry name" value="BASIC AMINO ACID ANTIPORTER YFCC-RELATED"/>
    <property type="match status" value="1"/>
</dbReference>
<reference evidence="9 10" key="1">
    <citation type="submission" date="2014-05" db="EMBL/GenBank/DDBJ databases">
        <title>Draft Genome Sequence of Nitratireductor basaltis Strain UMTGB225, A Marine Bacterium Isolated from Green Barrel Tunicate.</title>
        <authorList>
            <person name="Gan H.Y."/>
        </authorList>
    </citation>
    <scope>NUCLEOTIDE SEQUENCE [LARGE SCALE GENOMIC DNA]</scope>
    <source>
        <strain evidence="9 10">UMTGB225</strain>
    </source>
</reference>